<dbReference type="RefSeq" id="WP_051904989.1">
    <property type="nucleotide sequence ID" value="NZ_CP009211.1"/>
</dbReference>
<dbReference type="Gene3D" id="2.30.110.10">
    <property type="entry name" value="Electron Transport, Fmn-binding Protein, Chain A"/>
    <property type="match status" value="1"/>
</dbReference>
<accession>A0A239XZ56</accession>
<dbReference type="InterPro" id="IPR012349">
    <property type="entry name" value="Split_barrel_FMN-bd"/>
</dbReference>
<dbReference type="OrthoDB" id="9792858at2"/>
<dbReference type="PANTHER" id="PTHR30466:SF1">
    <property type="entry name" value="FMN REDUCTASE (NADH) RUTF"/>
    <property type="match status" value="1"/>
</dbReference>
<keyword evidence="2 4" id="KW-0560">Oxidoreductase</keyword>
<dbReference type="Proteomes" id="UP000215374">
    <property type="component" value="Chromosome 1"/>
</dbReference>
<dbReference type="EC" id="1.5.1.36" evidence="4"/>
<reference evidence="4 5" key="1">
    <citation type="submission" date="2017-06" db="EMBL/GenBank/DDBJ databases">
        <authorList>
            <consortium name="Pathogen Informatics"/>
        </authorList>
    </citation>
    <scope>NUCLEOTIDE SEQUENCE [LARGE SCALE GENOMIC DNA]</scope>
    <source>
        <strain evidence="4 5">NCTC13015</strain>
    </source>
</reference>
<name>A0A239XZ56_9CORY</name>
<evidence type="ECO:0000259" key="3">
    <source>
        <dbReference type="SMART" id="SM00903"/>
    </source>
</evidence>
<evidence type="ECO:0000313" key="5">
    <source>
        <dbReference type="Proteomes" id="UP000215374"/>
    </source>
</evidence>
<dbReference type="EMBL" id="LT906467">
    <property type="protein sequence ID" value="SNV51907.1"/>
    <property type="molecule type" value="Genomic_DNA"/>
</dbReference>
<dbReference type="SMART" id="SM00903">
    <property type="entry name" value="Flavin_Reduct"/>
    <property type="match status" value="1"/>
</dbReference>
<dbReference type="GO" id="GO:0010181">
    <property type="term" value="F:FMN binding"/>
    <property type="evidence" value="ECO:0007669"/>
    <property type="project" value="InterPro"/>
</dbReference>
<organism evidence="4 5">
    <name type="scientific">Corynebacterium imitans</name>
    <dbReference type="NCBI Taxonomy" id="156978"/>
    <lineage>
        <taxon>Bacteria</taxon>
        <taxon>Bacillati</taxon>
        <taxon>Actinomycetota</taxon>
        <taxon>Actinomycetes</taxon>
        <taxon>Mycobacteriales</taxon>
        <taxon>Corynebacteriaceae</taxon>
        <taxon>Corynebacterium</taxon>
    </lineage>
</organism>
<dbReference type="GO" id="GO:0036382">
    <property type="term" value="F:flavin reductase (NADH) activity"/>
    <property type="evidence" value="ECO:0007669"/>
    <property type="project" value="UniProtKB-EC"/>
</dbReference>
<sequence>MNQPAVSEAPQKFDSRELRNAFGRFTTGVTVVTCLAPDGKPHGATVNAFTAVSLDPPLAQVTLIRGNKASQYLEEQPFAINILAEDQLDVCMNFAGKPMAGGPAWRNEDGIPVLKGNAATIECKPWRTYDGGDHIIVIGEVIDVEVTDRSPLLFHAGKFRSAGSYLDGLPWDCCGDGLSIGWFGDNTSFRSF</sequence>
<dbReference type="AlphaFoldDB" id="A0A239XZ56"/>
<evidence type="ECO:0000256" key="2">
    <source>
        <dbReference type="ARBA" id="ARBA00023002"/>
    </source>
</evidence>
<evidence type="ECO:0000313" key="4">
    <source>
        <dbReference type="EMBL" id="SNV51907.1"/>
    </source>
</evidence>
<proteinExistence type="inferred from homology"/>
<dbReference type="SUPFAM" id="SSF50475">
    <property type="entry name" value="FMN-binding split barrel"/>
    <property type="match status" value="1"/>
</dbReference>
<dbReference type="PANTHER" id="PTHR30466">
    <property type="entry name" value="FLAVIN REDUCTASE"/>
    <property type="match status" value="1"/>
</dbReference>
<gene>
    <name evidence="4" type="primary">hsaB</name>
    <name evidence="4" type="ORF">SAMEA4535761_00012</name>
</gene>
<dbReference type="InterPro" id="IPR050268">
    <property type="entry name" value="NADH-dep_flavin_reductase"/>
</dbReference>
<dbReference type="InterPro" id="IPR002563">
    <property type="entry name" value="Flavin_Rdtase-like_dom"/>
</dbReference>
<comment type="similarity">
    <text evidence="1">Belongs to the non-flavoprotein flavin reductase family.</text>
</comment>
<protein>
    <submittedName>
        <fullName evidence="4">Flavin reductase domain-containing protein</fullName>
        <ecNumber evidence="4">1.5.1.36</ecNumber>
    </submittedName>
</protein>
<dbReference type="Pfam" id="PF01613">
    <property type="entry name" value="Flavin_Reduct"/>
    <property type="match status" value="1"/>
</dbReference>
<feature type="domain" description="Flavin reductase like" evidence="3">
    <location>
        <begin position="22"/>
        <end position="161"/>
    </location>
</feature>
<dbReference type="GO" id="GO:0042602">
    <property type="term" value="F:riboflavin reductase (NADPH) activity"/>
    <property type="evidence" value="ECO:0007669"/>
    <property type="project" value="TreeGrafter"/>
</dbReference>
<evidence type="ECO:0000256" key="1">
    <source>
        <dbReference type="ARBA" id="ARBA00008898"/>
    </source>
</evidence>